<name>Q6A4R3_AEDAL</name>
<accession>Q6A4R3</accession>
<reference evidence="6" key="1">
    <citation type="journal article" date="2004" name="J. Gen. Virol.">
        <title>Sequences of flavivirus-related RNA viruses persist in DNA form integrated in the genome of Aedes spp. mosquitoes.</title>
        <authorList>
            <person name="Crochu S."/>
            <person name="Cook S."/>
            <person name="Attoui H."/>
            <person name="Charrel R.N."/>
            <person name="De Chesse R."/>
            <person name="Belhouchet M."/>
            <person name="Lemasson J.J."/>
            <person name="de Micco P."/>
            <person name="de Lamballerie X."/>
        </authorList>
    </citation>
    <scope>NUCLEOTIDE SEQUENCE</scope>
</reference>
<dbReference type="Gene3D" id="3.40.50.300">
    <property type="entry name" value="P-loop containing nucleotide triphosphate hydrolases"/>
    <property type="match status" value="2"/>
</dbReference>
<dbReference type="InterPro" id="IPR001650">
    <property type="entry name" value="Helicase_C-like"/>
</dbReference>
<feature type="compositionally biased region" description="Polar residues" evidence="2">
    <location>
        <begin position="1547"/>
        <end position="1557"/>
    </location>
</feature>
<feature type="transmembrane region" description="Helical" evidence="3">
    <location>
        <begin position="605"/>
        <end position="621"/>
    </location>
</feature>
<dbReference type="GO" id="GO:0003724">
    <property type="term" value="F:RNA helicase activity"/>
    <property type="evidence" value="ECO:0007669"/>
    <property type="project" value="InterPro"/>
</dbReference>
<feature type="domain" description="Helicase ATP-binding" evidence="4">
    <location>
        <begin position="924"/>
        <end position="1077"/>
    </location>
</feature>
<feature type="transmembrane region" description="Helical" evidence="3">
    <location>
        <begin position="1386"/>
        <end position="1410"/>
    </location>
</feature>
<reference evidence="6" key="2">
    <citation type="submission" date="2018-01" db="EMBL/GenBank/DDBJ databases">
        <title>Flavivirus-related sequence in Y chromosome of Aedes albopictus.</title>
        <authorList>
            <person name="Crochu S."/>
            <person name="de Lamballerie X."/>
        </authorList>
    </citation>
    <scope>NUCLEOTIDE SEQUENCE</scope>
</reference>
<evidence type="ECO:0000313" key="6">
    <source>
        <dbReference type="EMBL" id="AAQ03217.1"/>
    </source>
</evidence>
<feature type="region of interest" description="Disordered" evidence="2">
    <location>
        <begin position="1518"/>
        <end position="1557"/>
    </location>
</feature>
<evidence type="ECO:0000256" key="3">
    <source>
        <dbReference type="SAM" id="Phobius"/>
    </source>
</evidence>
<evidence type="ECO:0000256" key="1">
    <source>
        <dbReference type="ARBA" id="ARBA00024468"/>
    </source>
</evidence>
<dbReference type="VEuPathDB" id="VectorBase:AALFPA_076846"/>
<feature type="transmembrane region" description="Helical" evidence="3">
    <location>
        <begin position="702"/>
        <end position="727"/>
    </location>
</feature>
<feature type="transmembrane region" description="Helical" evidence="3">
    <location>
        <begin position="528"/>
        <end position="545"/>
    </location>
</feature>
<dbReference type="SUPFAM" id="SSF52540">
    <property type="entry name" value="P-loop containing nucleoside triphosphate hydrolases"/>
    <property type="match status" value="3"/>
</dbReference>
<feature type="transmembrane region" description="Helical" evidence="3">
    <location>
        <begin position="1439"/>
        <end position="1465"/>
    </location>
</feature>
<proteinExistence type="predicted"/>
<dbReference type="VEuPathDB" id="VectorBase:AALF005432"/>
<keyword evidence="3" id="KW-1133">Transmembrane helix</keyword>
<dbReference type="Pfam" id="PF20907">
    <property type="entry name" value="Flav_NS3-hel_C"/>
    <property type="match status" value="1"/>
</dbReference>
<sequence>MVVVFTMYIRRVAGDVGCGIDTTRRTISCGSGTFVWKQLGSGPTKDHSVELDDYAFTNLYIKDMFDGTNKPCLICEDALQCAALRRAAVAARISMHPGVMYVNTTLSYNRTFIETRKRVLTVTLESLEYKVGSYVTHGRLEGDMGLLPTTFGYHPERDTDKVLRIVASRSDIRRMCGKAISFQFKFVGFRRGLYGSNVQVAVSKQVSHHCPTYLAGVAVKNDRTIITDGMFWMESEIVNGTQRIVVLEMLQSHRCLWPSTYTPDALPDPTDLNIFIPPVWGGPISKANHIPGYKMQTDFPWNNSDITVDPRCNGRMHARTVDPKSNETWFCQACDKIIHFKVGDTYVYPMEIQVGTMPAQEIPRPKIVETPLGGEEEPLMEDILGRYGKADARSDFHPANSETGGGFDKSVLNLLCLAIALQLIGARTRTTTWSRLILTTFAMLIFGLPNIFSSVGLSAWVFLVASSTYQPTDVLMNLWIILQTGSSAVVLLGFMIRRKLSIVLGHQHLMALICLQFLFWVVERQQRAFSIFLEAVAAIVLIGAYRGMTQDLPPEILVFCLVMGWKTALAIVIVALLMLGLNAFYKWMLSLQESKSSFRNSGKNAWFWIVSFASAGAIWAAERAEHPSVAAVLALLTIVAFLYMDQANVSMDLEFLSTGDIPEGIALEEDEGGNFRDLRGTYSEEGITIGSPTGTTQIPETIVILLIGCALTSVSLFVGALYTVMAISTNIPHNLYRICRLKLNEHCRSDDLLRFGGAVAPTLETSFGDLPNGVYRIIVRSFMENRQRGIGVAKNGVFHTLMHVTRGEPLNWRGRLVSLHSGSALRDVVSYGGPWQLDSPTVADEVLLMACKPDKTVEYHKYKPGVVKIDDETVMFISVDFGKGSSGSPFFINGEVVGFYGYGFYIDGIYRSIVAGGRPGDVVTNVVEDSTRKFVTWHPGKGKTRKVIVSETKANFDSGLRTIILTPTRVVMAEVIDALAAVGINSDRNLMYCKRNLVTVACHATFTKFVLSHGVKKIGVTLIIMDECHFMDPMSIAARGIMEHLHEKGTKLMYLSATPPGHTPDGGSNFPIHDQAIAFPSWMTPAWINGVRKSRNSRKAIMFVPSHTQANSLAGSIPGAVSLHRGNFSTNYARAGSDETTLVVSTDISEMGANLGVDMVIDTRKVLRPMVFSENRIKLTETDVTTSSMIQRRGRTGRRAPGSYVFPVDSQTEENPVSWSCWPEAQMLLDQMGMTFMPEEATYSQPPGRYTLVGEDLIRFMKFLDKDDIPTWLAWHWAEAADRRHSALFQGNSTGHMLDTRYGRMEYRPQYVDDRFENIEWDQRKLSIEMYINTRSTASLYDILMSVDWHGIWKRTASSLWDLRDIVSGDLHDQILTEQFLTSGMAFVLGWVIAIAILLIVWTLVCLLSYSRSGKNSYEAHACIRTPWEEDSVLTSPSILHYFGVPLGFCVIIFLAMFIVYPVLYKAAGNRSYLDSDLVKWVIIGSCVMCSVLAWEMRLFPNIREDIKNVMAASAAPVETSTPSPQNTWFSPTPWNGGVRSRRSNCNREQNSACSKN</sequence>
<dbReference type="Pfam" id="PF07652">
    <property type="entry name" value="Flavi_DEAD"/>
    <property type="match status" value="1"/>
</dbReference>
<feature type="compositionally biased region" description="Polar residues" evidence="2">
    <location>
        <begin position="1519"/>
        <end position="1534"/>
    </location>
</feature>
<feature type="transmembrane region" description="Helical" evidence="3">
    <location>
        <begin position="1477"/>
        <end position="1495"/>
    </location>
</feature>
<dbReference type="InterPro" id="IPR014001">
    <property type="entry name" value="Helicase_ATP-bd"/>
</dbReference>
<dbReference type="InterPro" id="IPR043504">
    <property type="entry name" value="Peptidase_S1_PA_chymotrypsin"/>
</dbReference>
<feature type="transmembrane region" description="Helical" evidence="3">
    <location>
        <begin position="557"/>
        <end position="585"/>
    </location>
</feature>
<evidence type="ECO:0000259" key="4">
    <source>
        <dbReference type="PROSITE" id="PS51192"/>
    </source>
</evidence>
<dbReference type="InterPro" id="IPR001157">
    <property type="entry name" value="Flavi_NS1"/>
</dbReference>
<dbReference type="Gene3D" id="2.40.10.10">
    <property type="entry name" value="Trypsin-like serine proteases"/>
    <property type="match status" value="1"/>
</dbReference>
<dbReference type="InterPro" id="IPR001850">
    <property type="entry name" value="Flavi_NS3_S7"/>
</dbReference>
<feature type="transmembrane region" description="Helical" evidence="3">
    <location>
        <begin position="628"/>
        <end position="644"/>
    </location>
</feature>
<feature type="transmembrane region" description="Helical" evidence="3">
    <location>
        <begin position="438"/>
        <end position="462"/>
    </location>
</feature>
<keyword evidence="3" id="KW-0812">Transmembrane</keyword>
<dbReference type="Pfam" id="PF00948">
    <property type="entry name" value="Flavi_NS1"/>
    <property type="match status" value="1"/>
</dbReference>
<evidence type="ECO:0000259" key="5">
    <source>
        <dbReference type="PROSITE" id="PS51528"/>
    </source>
</evidence>
<feature type="transmembrane region" description="Helical" evidence="3">
    <location>
        <begin position="474"/>
        <end position="496"/>
    </location>
</feature>
<feature type="domain" description="Peptidase S7" evidence="5">
    <location>
        <begin position="749"/>
        <end position="927"/>
    </location>
</feature>
<dbReference type="InterPro" id="IPR027417">
    <property type="entry name" value="P-loop_NTPase"/>
</dbReference>
<comment type="catalytic activity">
    <reaction evidence="1">
        <text>Selective hydrolysis of -Xaa-Xaa-|-Yaa- bonds in which each of the Xaa can be either Arg or Lys and Yaa can be either Ser or Ala.</text>
        <dbReference type="EC" id="3.4.21.91"/>
    </reaction>
</comment>
<organism evidence="6">
    <name type="scientific">Aedes albopictus</name>
    <name type="common">Asian tiger mosquito</name>
    <name type="synonym">Stegomyia albopicta</name>
    <dbReference type="NCBI Taxonomy" id="7160"/>
    <lineage>
        <taxon>Eukaryota</taxon>
        <taxon>Metazoa</taxon>
        <taxon>Ecdysozoa</taxon>
        <taxon>Arthropoda</taxon>
        <taxon>Hexapoda</taxon>
        <taxon>Insecta</taxon>
        <taxon>Pterygota</taxon>
        <taxon>Neoptera</taxon>
        <taxon>Endopterygota</taxon>
        <taxon>Diptera</taxon>
        <taxon>Nematocera</taxon>
        <taxon>Culicoidea</taxon>
        <taxon>Culicidae</taxon>
        <taxon>Culicinae</taxon>
        <taxon>Aedini</taxon>
        <taxon>Aedes</taxon>
        <taxon>Stegomyia</taxon>
    </lineage>
</organism>
<dbReference type="PROSITE" id="PS51192">
    <property type="entry name" value="HELICASE_ATP_BIND_1"/>
    <property type="match status" value="1"/>
</dbReference>
<dbReference type="SUPFAM" id="SSF50494">
    <property type="entry name" value="Trypsin-like serine proteases"/>
    <property type="match status" value="1"/>
</dbReference>
<dbReference type="Pfam" id="PF00949">
    <property type="entry name" value="Peptidase_S7"/>
    <property type="match status" value="1"/>
</dbReference>
<feature type="transmembrane region" description="Helical" evidence="3">
    <location>
        <begin position="503"/>
        <end position="522"/>
    </location>
</feature>
<dbReference type="InterPro" id="IPR049486">
    <property type="entry name" value="NS3-hel_C_flaviviridae"/>
</dbReference>
<dbReference type="SMART" id="SM00490">
    <property type="entry name" value="HELICc"/>
    <property type="match status" value="1"/>
</dbReference>
<dbReference type="InterPro" id="IPR011492">
    <property type="entry name" value="Flavi_DEAD"/>
</dbReference>
<dbReference type="GO" id="GO:0003723">
    <property type="term" value="F:RNA binding"/>
    <property type="evidence" value="ECO:0007669"/>
    <property type="project" value="InterPro"/>
</dbReference>
<protein>
    <submittedName>
        <fullName evidence="6">Cell fusing agent virus polyprotein-like protein</fullName>
    </submittedName>
</protein>
<dbReference type="InterPro" id="IPR009003">
    <property type="entry name" value="Peptidase_S1_PA"/>
</dbReference>
<dbReference type="GO" id="GO:0005524">
    <property type="term" value="F:ATP binding"/>
    <property type="evidence" value="ECO:0007669"/>
    <property type="project" value="InterPro"/>
</dbReference>
<dbReference type="PROSITE" id="PS51528">
    <property type="entry name" value="FLAVIVIRUS_NS3PRO"/>
    <property type="match status" value="1"/>
</dbReference>
<evidence type="ECO:0000256" key="2">
    <source>
        <dbReference type="SAM" id="MobiDB-lite"/>
    </source>
</evidence>
<dbReference type="Gene3D" id="2.40.10.120">
    <property type="match status" value="1"/>
</dbReference>
<dbReference type="EMBL" id="AF411835">
    <property type="protein sequence ID" value="AAQ03217.1"/>
    <property type="molecule type" value="Genomic_DNA"/>
</dbReference>
<keyword evidence="3" id="KW-0472">Membrane</keyword>